<dbReference type="AlphaFoldDB" id="A0A317E2C6"/>
<reference evidence="1 2" key="1">
    <citation type="submission" date="2018-05" db="EMBL/GenBank/DDBJ databases">
        <title>Zavarzinia sp. HR-AS.</title>
        <authorList>
            <person name="Lee Y."/>
            <person name="Jeon C.O."/>
        </authorList>
    </citation>
    <scope>NUCLEOTIDE SEQUENCE [LARGE SCALE GENOMIC DNA]</scope>
    <source>
        <strain evidence="1 2">HR-AS</strain>
    </source>
</reference>
<dbReference type="Gene3D" id="3.10.20.560">
    <property type="entry name" value="Phenol hydroxylase"/>
    <property type="match status" value="1"/>
</dbReference>
<dbReference type="GO" id="GO:0018662">
    <property type="term" value="F:phenol 2-monooxygenase activity"/>
    <property type="evidence" value="ECO:0007669"/>
    <property type="project" value="InterPro"/>
</dbReference>
<dbReference type="InterPro" id="IPR043010">
    <property type="entry name" value="Phenol_hydroxylase_sf"/>
</dbReference>
<sequence length="118" mass="12996">MTVAARAPYDFKPRDLVENFHGKQIVYASWDRHLLFAAPFLICVPPDTTFRAFVEGPLAQLLAIDPDAAAIDWTTAEWQKGNDAFTPDFDQSLAANGIAHKELIRLRTPGLNSITAAA</sequence>
<comment type="caution">
    <text evidence="1">The sequence shown here is derived from an EMBL/GenBank/DDBJ whole genome shotgun (WGS) entry which is preliminary data.</text>
</comment>
<protein>
    <submittedName>
        <fullName evidence="1">Phenol hydroxylase</fullName>
    </submittedName>
</protein>
<evidence type="ECO:0000313" key="2">
    <source>
        <dbReference type="Proteomes" id="UP000245461"/>
    </source>
</evidence>
<dbReference type="EMBL" id="QGLE01000011">
    <property type="protein sequence ID" value="PWR19523.1"/>
    <property type="molecule type" value="Genomic_DNA"/>
</dbReference>
<evidence type="ECO:0000313" key="1">
    <source>
        <dbReference type="EMBL" id="PWR19523.1"/>
    </source>
</evidence>
<gene>
    <name evidence="1" type="ORF">DKG74_17180</name>
</gene>
<dbReference type="Proteomes" id="UP000245461">
    <property type="component" value="Unassembled WGS sequence"/>
</dbReference>
<dbReference type="RefSeq" id="WP_109907405.1">
    <property type="nucleotide sequence ID" value="NZ_QGLE01000011.1"/>
</dbReference>
<dbReference type="Pfam" id="PF04663">
    <property type="entry name" value="Phenol_monoox"/>
    <property type="match status" value="1"/>
</dbReference>
<organism evidence="1 2">
    <name type="scientific">Zavarzinia aquatilis</name>
    <dbReference type="NCBI Taxonomy" id="2211142"/>
    <lineage>
        <taxon>Bacteria</taxon>
        <taxon>Pseudomonadati</taxon>
        <taxon>Pseudomonadota</taxon>
        <taxon>Alphaproteobacteria</taxon>
        <taxon>Rhodospirillales</taxon>
        <taxon>Zavarziniaceae</taxon>
        <taxon>Zavarzinia</taxon>
    </lineage>
</organism>
<dbReference type="InterPro" id="IPR006756">
    <property type="entry name" value="Phenol_hydroxylase"/>
</dbReference>
<accession>A0A317E2C6</accession>
<name>A0A317E2C6_9PROT</name>
<dbReference type="OrthoDB" id="5343663at2"/>
<keyword evidence="2" id="KW-1185">Reference proteome</keyword>
<proteinExistence type="predicted"/>